<gene>
    <name evidence="1" type="ORF">PYW08_004378</name>
</gene>
<organism evidence="1 2">
    <name type="scientific">Mythimna loreyi</name>
    <dbReference type="NCBI Taxonomy" id="667449"/>
    <lineage>
        <taxon>Eukaryota</taxon>
        <taxon>Metazoa</taxon>
        <taxon>Ecdysozoa</taxon>
        <taxon>Arthropoda</taxon>
        <taxon>Hexapoda</taxon>
        <taxon>Insecta</taxon>
        <taxon>Pterygota</taxon>
        <taxon>Neoptera</taxon>
        <taxon>Endopterygota</taxon>
        <taxon>Lepidoptera</taxon>
        <taxon>Glossata</taxon>
        <taxon>Ditrysia</taxon>
        <taxon>Noctuoidea</taxon>
        <taxon>Noctuidae</taxon>
        <taxon>Noctuinae</taxon>
        <taxon>Hadenini</taxon>
        <taxon>Mythimna</taxon>
    </lineage>
</organism>
<proteinExistence type="predicted"/>
<comment type="caution">
    <text evidence="1">The sequence shown here is derived from an EMBL/GenBank/DDBJ whole genome shotgun (WGS) entry which is preliminary data.</text>
</comment>
<evidence type="ECO:0000313" key="2">
    <source>
        <dbReference type="Proteomes" id="UP001231649"/>
    </source>
</evidence>
<dbReference type="Proteomes" id="UP001231649">
    <property type="component" value="Chromosome 16"/>
</dbReference>
<keyword evidence="2" id="KW-1185">Reference proteome</keyword>
<name>A0ACC2QPA3_9NEOP</name>
<dbReference type="EMBL" id="CM056792">
    <property type="protein sequence ID" value="KAJ8721976.1"/>
    <property type="molecule type" value="Genomic_DNA"/>
</dbReference>
<reference evidence="1" key="1">
    <citation type="submission" date="2023-03" db="EMBL/GenBank/DDBJ databases">
        <title>Chromosome-level genomes of two armyworms, Mythimna separata and Mythimna loreyi, provide insights into the biosynthesis and reception of sex pheromones.</title>
        <authorList>
            <person name="Zhao H."/>
        </authorList>
    </citation>
    <scope>NUCLEOTIDE SEQUENCE</scope>
    <source>
        <strain evidence="1">BeijingLab</strain>
    </source>
</reference>
<accession>A0ACC2QPA3</accession>
<sequence>MVIWRSFLTGCRGGRRILLDRRYSVLGCDELCGPKVVRRYCTCPSCPSGLKVTICGAAGCTGQPLALLLKQCPLLDEIALYDQCATCGYGMELSHVDTKCKISSYSGRHMLADALRGSKVVVIVARNTQDSFEYSAPIVTEIALQICNVCPCAFTVVATEPVESMVPLVGEINRLRGIYNPRLLLGCVELNCVRANTILADFLKVPPESVRVPVIGGATPKTMVPVLSAAVHPCGMTQEQVECVTSCIMNGTEAVCAAKGCSTATACLAGAYAIARTTINVVKGMQGKRMTQCGYVDSLGTCAPNCQYFATEVILGPSGIEKILGIPELSKFEHCLLSSSLPYVRNEICRAIWLVYTMCQQCCCPTCCYHPNTCYTPPICPCVPPTNWTCGCPDACRDEYLASICREMTCRCGSTELCWRPRENEYDAARAANITHQLPPYIPSCNAQIPRSIQITKDLLEKARSTTSKK</sequence>
<evidence type="ECO:0000313" key="1">
    <source>
        <dbReference type="EMBL" id="KAJ8721976.1"/>
    </source>
</evidence>
<protein>
    <submittedName>
        <fullName evidence="1">Uncharacterized protein</fullName>
    </submittedName>
</protein>